<feature type="compositionally biased region" description="Low complexity" evidence="18">
    <location>
        <begin position="339"/>
        <end position="358"/>
    </location>
</feature>
<gene>
    <name evidence="21" type="ORF">MICPUCDRAFT_42930</name>
</gene>
<keyword evidence="12" id="KW-0238">DNA-binding</keyword>
<evidence type="ECO:0000259" key="20">
    <source>
        <dbReference type="PROSITE" id="PS50800"/>
    </source>
</evidence>
<dbReference type="PROSITE" id="PS00518">
    <property type="entry name" value="ZF_RING_1"/>
    <property type="match status" value="1"/>
</dbReference>
<evidence type="ECO:0000256" key="1">
    <source>
        <dbReference type="ARBA" id="ARBA00000900"/>
    </source>
</evidence>
<evidence type="ECO:0000256" key="16">
    <source>
        <dbReference type="ARBA" id="ARBA00082369"/>
    </source>
</evidence>
<feature type="domain" description="SAP" evidence="20">
    <location>
        <begin position="438"/>
        <end position="472"/>
    </location>
</feature>
<dbReference type="InterPro" id="IPR001841">
    <property type="entry name" value="Znf_RING"/>
</dbReference>
<dbReference type="OrthoDB" id="6105938at2759"/>
<dbReference type="PANTHER" id="PTHR14134:SF2">
    <property type="entry name" value="E3 UBIQUITIN-PROTEIN LIGASE RAD18"/>
    <property type="match status" value="1"/>
</dbReference>
<dbReference type="InterPro" id="IPR006642">
    <property type="entry name" value="Rad18_UBZ4"/>
</dbReference>
<evidence type="ECO:0000259" key="19">
    <source>
        <dbReference type="PROSITE" id="PS50089"/>
    </source>
</evidence>
<keyword evidence="14" id="KW-0539">Nucleus</keyword>
<keyword evidence="7" id="KW-0479">Metal-binding</keyword>
<feature type="compositionally biased region" description="Polar residues" evidence="18">
    <location>
        <begin position="288"/>
        <end position="301"/>
    </location>
</feature>
<keyword evidence="11" id="KW-0862">Zinc</keyword>
<evidence type="ECO:0000256" key="4">
    <source>
        <dbReference type="ARBA" id="ARBA00009506"/>
    </source>
</evidence>
<evidence type="ECO:0000256" key="3">
    <source>
        <dbReference type="ARBA" id="ARBA00004906"/>
    </source>
</evidence>
<dbReference type="GO" id="GO:0061630">
    <property type="term" value="F:ubiquitin protein ligase activity"/>
    <property type="evidence" value="ECO:0007669"/>
    <property type="project" value="UniProtKB-EC"/>
</dbReference>
<dbReference type="EC" id="2.3.2.27" evidence="5"/>
<dbReference type="InterPro" id="IPR013083">
    <property type="entry name" value="Znf_RING/FYVE/PHD"/>
</dbReference>
<dbReference type="GO" id="GO:0008270">
    <property type="term" value="F:zinc ion binding"/>
    <property type="evidence" value="ECO:0007669"/>
    <property type="project" value="UniProtKB-KW"/>
</dbReference>
<evidence type="ECO:0000256" key="7">
    <source>
        <dbReference type="ARBA" id="ARBA00022723"/>
    </source>
</evidence>
<evidence type="ECO:0000256" key="15">
    <source>
        <dbReference type="ARBA" id="ARBA00031783"/>
    </source>
</evidence>
<keyword evidence="8" id="KW-0227">DNA damage</keyword>
<evidence type="ECO:0000313" key="22">
    <source>
        <dbReference type="Proteomes" id="UP000001876"/>
    </source>
</evidence>
<dbReference type="UniPathway" id="UPA00143"/>
<dbReference type="GO" id="GO:0097505">
    <property type="term" value="C:Rad6-Rad18 complex"/>
    <property type="evidence" value="ECO:0007669"/>
    <property type="project" value="TreeGrafter"/>
</dbReference>
<proteinExistence type="inferred from homology"/>
<dbReference type="RefSeq" id="XP_003063599.1">
    <property type="nucleotide sequence ID" value="XM_003063553.1"/>
</dbReference>
<feature type="region of interest" description="Disordered" evidence="18">
    <location>
        <begin position="539"/>
        <end position="655"/>
    </location>
</feature>
<feature type="compositionally biased region" description="Acidic residues" evidence="18">
    <location>
        <begin position="556"/>
        <end position="567"/>
    </location>
</feature>
<protein>
    <recommendedName>
        <fullName evidence="5">RING-type E3 ubiquitin transferase</fullName>
        <ecNumber evidence="5">2.3.2.27</ecNumber>
    </recommendedName>
    <alternativeName>
        <fullName evidence="15 16">RING-type E3 ubiquitin transferase RAD18</fullName>
    </alternativeName>
</protein>
<dbReference type="SMART" id="SM00184">
    <property type="entry name" value="RING"/>
    <property type="match status" value="1"/>
</dbReference>
<feature type="compositionally biased region" description="Acidic residues" evidence="18">
    <location>
        <begin position="599"/>
        <end position="615"/>
    </location>
</feature>
<dbReference type="Pfam" id="PF02037">
    <property type="entry name" value="SAP"/>
    <property type="match status" value="1"/>
</dbReference>
<dbReference type="STRING" id="564608.C1N6R7"/>
<keyword evidence="10" id="KW-0833">Ubl conjugation pathway</keyword>
<reference evidence="21 22" key="1">
    <citation type="journal article" date="2009" name="Science">
        <title>Green evolution and dynamic adaptations revealed by genomes of the marine picoeukaryotes Micromonas.</title>
        <authorList>
            <person name="Worden A.Z."/>
            <person name="Lee J.H."/>
            <person name="Mock T."/>
            <person name="Rouze P."/>
            <person name="Simmons M.P."/>
            <person name="Aerts A.L."/>
            <person name="Allen A.E."/>
            <person name="Cuvelier M.L."/>
            <person name="Derelle E."/>
            <person name="Everett M.V."/>
            <person name="Foulon E."/>
            <person name="Grimwood J."/>
            <person name="Gundlach H."/>
            <person name="Henrissat B."/>
            <person name="Napoli C."/>
            <person name="McDonald S.M."/>
            <person name="Parker M.S."/>
            <person name="Rombauts S."/>
            <person name="Salamov A."/>
            <person name="Von Dassow P."/>
            <person name="Badger J.H."/>
            <person name="Coutinho P.M."/>
            <person name="Demir E."/>
            <person name="Dubchak I."/>
            <person name="Gentemann C."/>
            <person name="Eikrem W."/>
            <person name="Gready J.E."/>
            <person name="John U."/>
            <person name="Lanier W."/>
            <person name="Lindquist E.A."/>
            <person name="Lucas S."/>
            <person name="Mayer K.F."/>
            <person name="Moreau H."/>
            <person name="Not F."/>
            <person name="Otillar R."/>
            <person name="Panaud O."/>
            <person name="Pangilinan J."/>
            <person name="Paulsen I."/>
            <person name="Piegu B."/>
            <person name="Poliakov A."/>
            <person name="Robbens S."/>
            <person name="Schmutz J."/>
            <person name="Toulza E."/>
            <person name="Wyss T."/>
            <person name="Zelensky A."/>
            <person name="Zhou K."/>
            <person name="Armbrust E.V."/>
            <person name="Bhattacharya D."/>
            <person name="Goodenough U.W."/>
            <person name="Van de Peer Y."/>
            <person name="Grigoriev I.V."/>
        </authorList>
    </citation>
    <scope>NUCLEOTIDE SEQUENCE [LARGE SCALE GENOMIC DNA]</scope>
    <source>
        <strain evidence="21 22">CCMP1545</strain>
    </source>
</reference>
<comment type="pathway">
    <text evidence="3">Protein modification; protein ubiquitination.</text>
</comment>
<evidence type="ECO:0000256" key="2">
    <source>
        <dbReference type="ARBA" id="ARBA00004123"/>
    </source>
</evidence>
<keyword evidence="22" id="KW-1185">Reference proteome</keyword>
<dbReference type="SMART" id="SM00513">
    <property type="entry name" value="SAP"/>
    <property type="match status" value="1"/>
</dbReference>
<feature type="compositionally biased region" description="Polar residues" evidence="18">
    <location>
        <begin position="359"/>
        <end position="368"/>
    </location>
</feature>
<evidence type="ECO:0000256" key="12">
    <source>
        <dbReference type="ARBA" id="ARBA00023125"/>
    </source>
</evidence>
<dbReference type="OMA" id="LVYHIMK"/>
<feature type="compositionally biased region" description="Low complexity" evidence="18">
    <location>
        <begin position="171"/>
        <end position="201"/>
    </location>
</feature>
<dbReference type="GO" id="GO:0006281">
    <property type="term" value="P:DNA repair"/>
    <property type="evidence" value="ECO:0007669"/>
    <property type="project" value="UniProtKB-KW"/>
</dbReference>
<dbReference type="GO" id="GO:0003697">
    <property type="term" value="F:single-stranded DNA binding"/>
    <property type="evidence" value="ECO:0007669"/>
    <property type="project" value="InterPro"/>
</dbReference>
<dbReference type="AlphaFoldDB" id="C1N6R7"/>
<evidence type="ECO:0000256" key="9">
    <source>
        <dbReference type="ARBA" id="ARBA00022771"/>
    </source>
</evidence>
<dbReference type="PANTHER" id="PTHR14134">
    <property type="entry name" value="E3 UBIQUITIN-PROTEIN LIGASE RAD18"/>
    <property type="match status" value="1"/>
</dbReference>
<organism evidence="22">
    <name type="scientific">Micromonas pusilla (strain CCMP1545)</name>
    <name type="common">Picoplanktonic green alga</name>
    <dbReference type="NCBI Taxonomy" id="564608"/>
    <lineage>
        <taxon>Eukaryota</taxon>
        <taxon>Viridiplantae</taxon>
        <taxon>Chlorophyta</taxon>
        <taxon>Mamiellophyceae</taxon>
        <taxon>Mamiellales</taxon>
        <taxon>Mamiellaceae</taxon>
        <taxon>Micromonas</taxon>
    </lineage>
</organism>
<dbReference type="InterPro" id="IPR039577">
    <property type="entry name" value="Rad18"/>
</dbReference>
<evidence type="ECO:0000256" key="8">
    <source>
        <dbReference type="ARBA" id="ARBA00022763"/>
    </source>
</evidence>
<dbReference type="PROSITE" id="PS50089">
    <property type="entry name" value="ZF_RING_2"/>
    <property type="match status" value="1"/>
</dbReference>
<accession>C1N6R7</accession>
<dbReference type="GeneID" id="9689040"/>
<dbReference type="GO" id="GO:0005634">
    <property type="term" value="C:nucleus"/>
    <property type="evidence" value="ECO:0007669"/>
    <property type="project" value="UniProtKB-SubCell"/>
</dbReference>
<feature type="compositionally biased region" description="Acidic residues" evidence="18">
    <location>
        <begin position="263"/>
        <end position="287"/>
    </location>
</feature>
<dbReference type="GO" id="GO:0006301">
    <property type="term" value="P:DNA damage tolerance"/>
    <property type="evidence" value="ECO:0007669"/>
    <property type="project" value="InterPro"/>
</dbReference>
<dbReference type="Pfam" id="PF13923">
    <property type="entry name" value="zf-C3HC4_2"/>
    <property type="match status" value="1"/>
</dbReference>
<name>C1N6R7_MICPC</name>
<dbReference type="InterPro" id="IPR003034">
    <property type="entry name" value="SAP_dom"/>
</dbReference>
<dbReference type="GO" id="GO:0006513">
    <property type="term" value="P:protein monoubiquitination"/>
    <property type="evidence" value="ECO:0007669"/>
    <property type="project" value="InterPro"/>
</dbReference>
<evidence type="ECO:0000256" key="11">
    <source>
        <dbReference type="ARBA" id="ARBA00022833"/>
    </source>
</evidence>
<keyword evidence="6" id="KW-0808">Transferase</keyword>
<feature type="region of interest" description="Disordered" evidence="18">
    <location>
        <begin position="339"/>
        <end position="368"/>
    </location>
</feature>
<feature type="compositionally biased region" description="Acidic residues" evidence="18">
    <location>
        <begin position="230"/>
        <end position="239"/>
    </location>
</feature>
<dbReference type="Proteomes" id="UP000001876">
    <property type="component" value="Unassembled WGS sequence"/>
</dbReference>
<comment type="subcellular location">
    <subcellularLocation>
        <location evidence="2">Nucleus</location>
    </subcellularLocation>
</comment>
<dbReference type="InterPro" id="IPR017907">
    <property type="entry name" value="Znf_RING_CS"/>
</dbReference>
<keyword evidence="13" id="KW-0234">DNA repair</keyword>
<dbReference type="Gene3D" id="3.30.40.10">
    <property type="entry name" value="Zinc/RING finger domain, C3HC4 (zinc finger)"/>
    <property type="match status" value="1"/>
</dbReference>
<dbReference type="eggNOG" id="KOG0287">
    <property type="taxonomic scope" value="Eukaryota"/>
</dbReference>
<evidence type="ECO:0000256" key="13">
    <source>
        <dbReference type="ARBA" id="ARBA00023204"/>
    </source>
</evidence>
<evidence type="ECO:0000256" key="18">
    <source>
        <dbReference type="SAM" id="MobiDB-lite"/>
    </source>
</evidence>
<dbReference type="Gene3D" id="3.30.160.60">
    <property type="entry name" value="Classic Zinc Finger"/>
    <property type="match status" value="1"/>
</dbReference>
<evidence type="ECO:0000256" key="5">
    <source>
        <dbReference type="ARBA" id="ARBA00012483"/>
    </source>
</evidence>
<feature type="compositionally biased region" description="Low complexity" evidence="18">
    <location>
        <begin position="407"/>
        <end position="425"/>
    </location>
</feature>
<dbReference type="SMART" id="SM00734">
    <property type="entry name" value="ZnF_Rad18"/>
    <property type="match status" value="1"/>
</dbReference>
<dbReference type="PROSITE" id="PS50800">
    <property type="entry name" value="SAP"/>
    <property type="match status" value="1"/>
</dbReference>
<dbReference type="EMBL" id="GG663749">
    <property type="protein sequence ID" value="EEH51972.1"/>
    <property type="molecule type" value="Genomic_DNA"/>
</dbReference>
<dbReference type="KEGG" id="mpp:MICPUCDRAFT_42930"/>
<feature type="compositionally biased region" description="Gly residues" evidence="18">
    <location>
        <begin position="202"/>
        <end position="216"/>
    </location>
</feature>
<evidence type="ECO:0000256" key="14">
    <source>
        <dbReference type="ARBA" id="ARBA00023242"/>
    </source>
</evidence>
<evidence type="ECO:0000256" key="17">
    <source>
        <dbReference type="PROSITE-ProRule" id="PRU00175"/>
    </source>
</evidence>
<feature type="region of interest" description="Disordered" evidence="18">
    <location>
        <begin position="112"/>
        <end position="303"/>
    </location>
</feature>
<evidence type="ECO:0000256" key="6">
    <source>
        <dbReference type="ARBA" id="ARBA00022679"/>
    </source>
</evidence>
<feature type="compositionally biased region" description="Low complexity" evidence="18">
    <location>
        <begin position="122"/>
        <end position="137"/>
    </location>
</feature>
<sequence length="655" mass="68593">MASFAVAGDFVDDLDDDEPEAWPELAQQKLDESLRCAICQDLFTMPVSLRSCTHSYCALCIRRTLNQFKRECPTCRKEASEEDLQPNHALTLVVSAFKAARADLLACARGKKRVVTPPPSSATRARGTKRGTTGPGADRADREGRRTTSPPAPAPATEDATARSTRRSTRRSAQAAEPTTTTSAAAAKKTRSGARAAAAAAAGGGSGGGSGGGAGGRTTRARRARAVEVAAEEEEEMEEKEEKGGPDDDDDDEGEPTPATAEDGGDGDFDADAEEEEDDDAVSESEYDPSSQPATNANDSRNALRAEVVDLLDDTAEEMDDDAGDVRWGGIARKRAKKAAAAATNGERRNATATNATTPGSSGRGQTQKCPICSSMILEGLMNSHIDVCLTKGQAGASAGGSGGNGNQNYAGGNPQPFASANGPASAAAIPKLPKLVYHIMKDKPLKKLLAEANLSTAGTRAQMIERHKEYTLRVNTSIECGVHPNLEQVARDVDKLERDKARAGMMTAAASNGLTGAVPTAASAANAKSDTFSRLIASVRERQPAKENKRPSSSGEDDTAISDGDEGAAGVVAEVGDEDVDVVGAEMYETEVVGAYPETEEVADDENDDRDDDERTTAGEGGGEDDSADGAVADSWHDNEEYPLSQMPPRRAVV</sequence>
<keyword evidence="9 17" id="KW-0863">Zinc-finger</keyword>
<evidence type="ECO:0000256" key="10">
    <source>
        <dbReference type="ARBA" id="ARBA00022786"/>
    </source>
</evidence>
<comment type="similarity">
    <text evidence="4">Belongs to the RAD18 family.</text>
</comment>
<feature type="region of interest" description="Disordered" evidence="18">
    <location>
        <begin position="406"/>
        <end position="425"/>
    </location>
</feature>
<dbReference type="SUPFAM" id="SSF57850">
    <property type="entry name" value="RING/U-box"/>
    <property type="match status" value="1"/>
</dbReference>
<evidence type="ECO:0000313" key="21">
    <source>
        <dbReference type="EMBL" id="EEH51972.1"/>
    </source>
</evidence>
<dbReference type="FunFam" id="3.30.40.10:FF:000172">
    <property type="entry name" value="E3 ubiquitin-protein ligase RAD18"/>
    <property type="match status" value="1"/>
</dbReference>
<feature type="domain" description="RING-type" evidence="19">
    <location>
        <begin position="36"/>
        <end position="76"/>
    </location>
</feature>
<feature type="compositionally biased region" description="Basic and acidic residues" evidence="18">
    <location>
        <begin position="540"/>
        <end position="551"/>
    </location>
</feature>
<comment type="catalytic activity">
    <reaction evidence="1">
        <text>S-ubiquitinyl-[E2 ubiquitin-conjugating enzyme]-L-cysteine + [acceptor protein]-L-lysine = [E2 ubiquitin-conjugating enzyme]-L-cysteine + N(6)-ubiquitinyl-[acceptor protein]-L-lysine.</text>
        <dbReference type="EC" id="2.3.2.27"/>
    </reaction>
</comment>